<reference evidence="3 4" key="1">
    <citation type="journal article" date="2017" name="Int. J. Syst. Evol. Microbiol.">
        <title>Bacillus notoginsengisoli sp. nov., a novel bacterium isolated from the rhizosphere of Panax notoginseng.</title>
        <authorList>
            <person name="Zhang M.Y."/>
            <person name="Cheng J."/>
            <person name="Cai Y."/>
            <person name="Zhang T.Y."/>
            <person name="Wu Y.Y."/>
            <person name="Manikprabhu D."/>
            <person name="Li W.J."/>
            <person name="Zhang Y.X."/>
        </authorList>
    </citation>
    <scope>NUCLEOTIDE SEQUENCE [LARGE SCALE GENOMIC DNA]</scope>
    <source>
        <strain evidence="3 4">JCM 30743</strain>
    </source>
</reference>
<dbReference type="OrthoDB" id="9809781at2"/>
<dbReference type="Pfam" id="PF16656">
    <property type="entry name" value="Pur_ac_phosph_N"/>
    <property type="match status" value="1"/>
</dbReference>
<evidence type="ECO:0000259" key="2">
    <source>
        <dbReference type="Pfam" id="PF16656"/>
    </source>
</evidence>
<keyword evidence="1" id="KW-0732">Signal</keyword>
<accession>A0A417YSU9</accession>
<protein>
    <recommendedName>
        <fullName evidence="2">Purple acid phosphatase N-terminal domain-containing protein</fullName>
    </recommendedName>
</protein>
<gene>
    <name evidence="3" type="ORF">D1B31_13945</name>
</gene>
<feature type="signal peptide" evidence="1">
    <location>
        <begin position="1"/>
        <end position="33"/>
    </location>
</feature>
<keyword evidence="4" id="KW-1185">Reference proteome</keyword>
<evidence type="ECO:0000313" key="4">
    <source>
        <dbReference type="Proteomes" id="UP000284416"/>
    </source>
</evidence>
<dbReference type="InterPro" id="IPR008963">
    <property type="entry name" value="Purple_acid_Pase-like_N"/>
</dbReference>
<evidence type="ECO:0000256" key="1">
    <source>
        <dbReference type="SAM" id="SignalP"/>
    </source>
</evidence>
<dbReference type="GO" id="GO:0046872">
    <property type="term" value="F:metal ion binding"/>
    <property type="evidence" value="ECO:0007669"/>
    <property type="project" value="InterPro"/>
</dbReference>
<dbReference type="Proteomes" id="UP000284416">
    <property type="component" value="Unassembled WGS sequence"/>
</dbReference>
<dbReference type="RefSeq" id="WP_118921391.1">
    <property type="nucleotide sequence ID" value="NZ_QWEG01000008.1"/>
</dbReference>
<dbReference type="InterPro" id="IPR015914">
    <property type="entry name" value="PAPs_N"/>
</dbReference>
<dbReference type="Gene3D" id="2.60.40.380">
    <property type="entry name" value="Purple acid phosphatase-like, N-terminal"/>
    <property type="match status" value="1"/>
</dbReference>
<dbReference type="SUPFAM" id="SSF49363">
    <property type="entry name" value="Purple acid phosphatase, N-terminal domain"/>
    <property type="match status" value="1"/>
</dbReference>
<proteinExistence type="predicted"/>
<organism evidence="3 4">
    <name type="scientific">Neobacillus notoginsengisoli</name>
    <dbReference type="NCBI Taxonomy" id="1578198"/>
    <lineage>
        <taxon>Bacteria</taxon>
        <taxon>Bacillati</taxon>
        <taxon>Bacillota</taxon>
        <taxon>Bacilli</taxon>
        <taxon>Bacillales</taxon>
        <taxon>Bacillaceae</taxon>
        <taxon>Neobacillus</taxon>
    </lineage>
</organism>
<evidence type="ECO:0000313" key="3">
    <source>
        <dbReference type="EMBL" id="RHW39059.1"/>
    </source>
</evidence>
<dbReference type="GO" id="GO:0003993">
    <property type="term" value="F:acid phosphatase activity"/>
    <property type="evidence" value="ECO:0007669"/>
    <property type="project" value="InterPro"/>
</dbReference>
<dbReference type="PANTHER" id="PTHR45867">
    <property type="entry name" value="PURPLE ACID PHOSPHATASE"/>
    <property type="match status" value="1"/>
</dbReference>
<sequence>MDVKKVLKSTKGRTLLLSALLVGAVPTMNVVLADLAATKYPAAETYKPTPVPDRVVLTWKGDTATTQAVTWRTDTSVVTPQAQIAIAEDGPAFKAKATTVNAESTSEVKGNQEYTAKFHTVNFKSLQPETKYLYRVGDGINWSGGLNLKQLLTRRSHSPLFTLATRRMTLKNTGPGLSAMPIPTFLKPTSSSMPAT</sequence>
<name>A0A417YSU9_9BACI</name>
<dbReference type="AlphaFoldDB" id="A0A417YSU9"/>
<feature type="chain" id="PRO_5019491538" description="Purple acid phosphatase N-terminal domain-containing protein" evidence="1">
    <location>
        <begin position="34"/>
        <end position="196"/>
    </location>
</feature>
<comment type="caution">
    <text evidence="3">The sequence shown here is derived from an EMBL/GenBank/DDBJ whole genome shotgun (WGS) entry which is preliminary data.</text>
</comment>
<feature type="domain" description="Purple acid phosphatase N-terminal" evidence="2">
    <location>
        <begin position="52"/>
        <end position="143"/>
    </location>
</feature>
<dbReference type="EMBL" id="QWEG01000008">
    <property type="protein sequence ID" value="RHW39059.1"/>
    <property type="molecule type" value="Genomic_DNA"/>
</dbReference>